<reference evidence="4" key="1">
    <citation type="submission" date="2021-11" db="EMBL/GenBank/DDBJ databases">
        <title>Cultivation dependent microbiological survey of springs from the worlds oldest radium mine currently devoted to the extraction of radon-saturated water.</title>
        <authorList>
            <person name="Kapinusova G."/>
            <person name="Smrhova T."/>
            <person name="Strejcek M."/>
            <person name="Suman J."/>
            <person name="Jani K."/>
            <person name="Pajer P."/>
            <person name="Uhlik O."/>
        </authorList>
    </citation>
    <scope>NUCLEOTIDE SEQUENCE [LARGE SCALE GENOMIC DNA]</scope>
    <source>
        <strain evidence="4">J379</strain>
    </source>
</reference>
<dbReference type="RefSeq" id="WP_353865051.1">
    <property type="nucleotide sequence ID" value="NZ_CP088295.1"/>
</dbReference>
<dbReference type="Pfam" id="PF02470">
    <property type="entry name" value="MlaD"/>
    <property type="match status" value="1"/>
</dbReference>
<keyword evidence="1" id="KW-1133">Transmembrane helix</keyword>
<keyword evidence="1" id="KW-0472">Membrane</keyword>
<evidence type="ECO:0000313" key="3">
    <source>
        <dbReference type="EMBL" id="UUY04570.1"/>
    </source>
</evidence>
<feature type="transmembrane region" description="Helical" evidence="1">
    <location>
        <begin position="6"/>
        <end position="26"/>
    </location>
</feature>
<dbReference type="PANTHER" id="PTHR33371">
    <property type="entry name" value="INTERMEMBRANE PHOSPHOLIPID TRANSPORT SYSTEM BINDING PROTEIN MLAD-RELATED"/>
    <property type="match status" value="1"/>
</dbReference>
<protein>
    <submittedName>
        <fullName evidence="3">MlaD family protein</fullName>
    </submittedName>
</protein>
<name>A0ABY5PJ71_9ACTN</name>
<organism evidence="3 4">
    <name type="scientific">Svornostia abyssi</name>
    <dbReference type="NCBI Taxonomy" id="2898438"/>
    <lineage>
        <taxon>Bacteria</taxon>
        <taxon>Bacillati</taxon>
        <taxon>Actinomycetota</taxon>
        <taxon>Thermoleophilia</taxon>
        <taxon>Solirubrobacterales</taxon>
        <taxon>Baekduiaceae</taxon>
        <taxon>Svornostia</taxon>
    </lineage>
</organism>
<dbReference type="InterPro" id="IPR003399">
    <property type="entry name" value="Mce/MlaD"/>
</dbReference>
<evidence type="ECO:0000259" key="2">
    <source>
        <dbReference type="Pfam" id="PF02470"/>
    </source>
</evidence>
<keyword evidence="1" id="KW-0812">Transmembrane</keyword>
<accession>A0ABY5PJ71</accession>
<gene>
    <name evidence="3" type="ORF">LRS13_03270</name>
</gene>
<sequence length="243" mass="25894">MGSLPMARTAALALIVATVIGGLFTLRKLDLKLPFTADPYTLDVHLVDAAGLSRSQNPLVTVAGIRVGRVTKVKLRHGEAVVSLRLDPEVDGKIFRDARVTVRPTGVIPVLTVNVEPGTPAAGALPSAGVIPADRTTSYVAADKLLSVLDTDTRAYLQVLVSQVDVALRGRGGDLERTLIAAAPMAQDGRRVAEVLAQRRRLVERLVGNLAQVSSTLARRRVELARVVDARRRRGRGDVGPLG</sequence>
<dbReference type="PANTHER" id="PTHR33371:SF4">
    <property type="entry name" value="INTERMEMBRANE PHOSPHOLIPID TRANSPORT SYSTEM BINDING PROTEIN MLAD"/>
    <property type="match status" value="1"/>
</dbReference>
<proteinExistence type="predicted"/>
<keyword evidence="4" id="KW-1185">Reference proteome</keyword>
<dbReference type="Proteomes" id="UP001058860">
    <property type="component" value="Chromosome"/>
</dbReference>
<evidence type="ECO:0000313" key="4">
    <source>
        <dbReference type="Proteomes" id="UP001058860"/>
    </source>
</evidence>
<dbReference type="EMBL" id="CP088295">
    <property type="protein sequence ID" value="UUY04570.1"/>
    <property type="molecule type" value="Genomic_DNA"/>
</dbReference>
<feature type="domain" description="Mce/MlaD" evidence="2">
    <location>
        <begin position="39"/>
        <end position="118"/>
    </location>
</feature>
<evidence type="ECO:0000256" key="1">
    <source>
        <dbReference type="SAM" id="Phobius"/>
    </source>
</evidence>
<dbReference type="InterPro" id="IPR052336">
    <property type="entry name" value="MlaD_Phospholipid_Transporter"/>
</dbReference>